<reference evidence="2 4" key="2">
    <citation type="journal article" date="2011" name="PLoS Biol.">
        <title>Modernizing reference genome assemblies.</title>
        <authorList>
            <person name="Church D.M."/>
            <person name="Schneider V.A."/>
            <person name="Graves T."/>
            <person name="Auger K."/>
            <person name="Cunningham F."/>
            <person name="Bouk N."/>
            <person name="Chen H.C."/>
            <person name="Agarwala R."/>
            <person name="McLaren W.M."/>
            <person name="Ritchie G.R."/>
            <person name="Albracht D."/>
            <person name="Kremitzki M."/>
            <person name="Rock S."/>
            <person name="Kotkiewicz H."/>
            <person name="Kremitzki C."/>
            <person name="Wollam A."/>
            <person name="Trani L."/>
            <person name="Fulton L."/>
            <person name="Fulton R."/>
            <person name="Matthews L."/>
            <person name="Whitehead S."/>
            <person name="Chow W."/>
            <person name="Torrance J."/>
            <person name="Dunn M."/>
            <person name="Harden G."/>
            <person name="Threadgold G."/>
            <person name="Wood J."/>
            <person name="Collins J."/>
            <person name="Heath P."/>
            <person name="Griffiths G."/>
            <person name="Pelan S."/>
            <person name="Grafham D."/>
            <person name="Eichler E.E."/>
            <person name="Weinstock G."/>
            <person name="Mardis E.R."/>
            <person name="Wilson R.K."/>
            <person name="Howe K."/>
            <person name="Flicek P."/>
            <person name="Hubbard T."/>
        </authorList>
    </citation>
    <scope>NUCLEOTIDE SEQUENCE [LARGE SCALE GENOMIC DNA]</scope>
    <source>
        <strain evidence="2 4">C57BL/6J</strain>
    </source>
</reference>
<dbReference type="Bgee" id="ENSMUSG00000002032">
    <property type="expression patterns" value="Expressed in metanephric proximal tubule and 160 other cell types or tissues"/>
</dbReference>
<accession>A0A1L1SR05</accession>
<reference evidence="2" key="4">
    <citation type="submission" date="2025-09" db="UniProtKB">
        <authorList>
            <consortium name="Ensembl"/>
        </authorList>
    </citation>
    <scope>IDENTIFICATION</scope>
    <source>
        <strain evidence="2">C57BL/6J</strain>
    </source>
</reference>
<organism evidence="2 4">
    <name type="scientific">Mus musculus</name>
    <name type="common">Mouse</name>
    <dbReference type="NCBI Taxonomy" id="10090"/>
    <lineage>
        <taxon>Eukaryota</taxon>
        <taxon>Metazoa</taxon>
        <taxon>Chordata</taxon>
        <taxon>Craniata</taxon>
        <taxon>Vertebrata</taxon>
        <taxon>Euteleostomi</taxon>
        <taxon>Mammalia</taxon>
        <taxon>Eutheria</taxon>
        <taxon>Euarchontoglires</taxon>
        <taxon>Glires</taxon>
        <taxon>Rodentia</taxon>
        <taxon>Myomorpha</taxon>
        <taxon>Muroidea</taxon>
        <taxon>Muridae</taxon>
        <taxon>Murinae</taxon>
        <taxon>Mus</taxon>
        <taxon>Mus</taxon>
    </lineage>
</organism>
<dbReference type="ExpressionAtlas" id="A0A1L1SR05">
    <property type="expression patterns" value="baseline and differential"/>
</dbReference>
<dbReference type="Ensembl" id="ENSMUST00000132020.2">
    <property type="protein sequence ID" value="ENSMUSP00000149260.2"/>
    <property type="gene ID" value="ENSMUSG00000002032.18"/>
</dbReference>
<dbReference type="Proteomes" id="UP000000589">
    <property type="component" value="Chromosome 9"/>
</dbReference>
<reference evidence="2 4" key="1">
    <citation type="journal article" date="2009" name="PLoS Biol.">
        <title>Lineage-specific biology revealed by a finished genome assembly of the mouse.</title>
        <authorList>
            <consortium name="Mouse Genome Sequencing Consortium"/>
            <person name="Church D.M."/>
            <person name="Goodstadt L."/>
            <person name="Hillier L.W."/>
            <person name="Zody M.C."/>
            <person name="Goldstein S."/>
            <person name="She X."/>
            <person name="Bult C.J."/>
            <person name="Agarwala R."/>
            <person name="Cherry J.L."/>
            <person name="DiCuccio M."/>
            <person name="Hlavina W."/>
            <person name="Kapustin Y."/>
            <person name="Meric P."/>
            <person name="Maglott D."/>
            <person name="Birtle Z."/>
            <person name="Marques A.C."/>
            <person name="Graves T."/>
            <person name="Zhou S."/>
            <person name="Teague B."/>
            <person name="Potamousis K."/>
            <person name="Churas C."/>
            <person name="Place M."/>
            <person name="Herschleb J."/>
            <person name="Runnheim R."/>
            <person name="Forrest D."/>
            <person name="Amos-Landgraf J."/>
            <person name="Schwartz D.C."/>
            <person name="Cheng Z."/>
            <person name="Lindblad-Toh K."/>
            <person name="Eichler E.E."/>
            <person name="Ponting C.P."/>
        </authorList>
    </citation>
    <scope>NUCLEOTIDE SEQUENCE [LARGE SCALE GENOMIC DNA]</scope>
    <source>
        <strain evidence="2 4">C57BL/6J</strain>
    </source>
</reference>
<evidence type="ECO:0000256" key="1">
    <source>
        <dbReference type="SAM" id="SignalP"/>
    </source>
</evidence>
<protein>
    <submittedName>
        <fullName evidence="2">Transmembrane protein 25</fullName>
    </submittedName>
</protein>
<name>A0A1L1SR05_MOUSE</name>
<dbReference type="MGI" id="MGI:1918937">
    <property type="gene designation" value="Tmem25"/>
</dbReference>
<dbReference type="AlphaFoldDB" id="A0A1L1SR05"/>
<gene>
    <name evidence="2 3" type="primary">Tmem25</name>
</gene>
<dbReference type="Antibodypedia" id="2512">
    <property type="antibodies" value="89 antibodies from 19 providers"/>
</dbReference>
<proteinExistence type="predicted"/>
<dbReference type="AGR" id="MGI:1918937"/>
<dbReference type="VEuPathDB" id="HostDB:ENSMUSG00000002032"/>
<dbReference type="GeneTree" id="ENSGT01150000286907"/>
<feature type="chain" id="PRO_5009681959" evidence="1">
    <location>
        <begin position="30"/>
        <end position="42"/>
    </location>
</feature>
<reference evidence="2" key="3">
    <citation type="submission" date="2025-08" db="UniProtKB">
        <authorList>
            <consortium name="Ensembl"/>
        </authorList>
    </citation>
    <scope>IDENTIFICATION</scope>
    <source>
        <strain evidence="2">C57BL/6J</strain>
    </source>
</reference>
<keyword evidence="4" id="KW-1185">Reference proteome</keyword>
<evidence type="ECO:0000313" key="4">
    <source>
        <dbReference type="Proteomes" id="UP000000589"/>
    </source>
</evidence>
<evidence type="ECO:0000313" key="3">
    <source>
        <dbReference type="MGI" id="MGI:1918937"/>
    </source>
</evidence>
<sequence>MELPLSQATLRHTLLLLPALLSSVPPSGCLLCSRSRGAGAAN</sequence>
<keyword evidence="1" id="KW-0732">Signal</keyword>
<feature type="signal peptide" evidence="1">
    <location>
        <begin position="1"/>
        <end position="29"/>
    </location>
</feature>
<evidence type="ECO:0000313" key="2">
    <source>
        <dbReference type="Ensembl" id="ENSMUSP00000149260.2"/>
    </source>
</evidence>